<evidence type="ECO:0000313" key="2">
    <source>
        <dbReference type="Proteomes" id="UP000475862"/>
    </source>
</evidence>
<organism evidence="1 2">
    <name type="scientific">Aphis glycines</name>
    <name type="common">Soybean aphid</name>
    <dbReference type="NCBI Taxonomy" id="307491"/>
    <lineage>
        <taxon>Eukaryota</taxon>
        <taxon>Metazoa</taxon>
        <taxon>Ecdysozoa</taxon>
        <taxon>Arthropoda</taxon>
        <taxon>Hexapoda</taxon>
        <taxon>Insecta</taxon>
        <taxon>Pterygota</taxon>
        <taxon>Neoptera</taxon>
        <taxon>Paraneoptera</taxon>
        <taxon>Hemiptera</taxon>
        <taxon>Sternorrhyncha</taxon>
        <taxon>Aphidomorpha</taxon>
        <taxon>Aphidoidea</taxon>
        <taxon>Aphididae</taxon>
        <taxon>Aphidini</taxon>
        <taxon>Aphis</taxon>
        <taxon>Aphis</taxon>
    </lineage>
</organism>
<protein>
    <recommendedName>
        <fullName evidence="3">DUF19 domain-containing protein</fullName>
    </recommendedName>
</protein>
<name>A0A6G0T8K0_APHGL</name>
<keyword evidence="2" id="KW-1185">Reference proteome</keyword>
<dbReference type="PANTHER" id="PTHR33964">
    <property type="entry name" value="RE45066P-RELATED"/>
    <property type="match status" value="1"/>
</dbReference>
<evidence type="ECO:0000313" key="1">
    <source>
        <dbReference type="EMBL" id="KAE9527896.1"/>
    </source>
</evidence>
<dbReference type="AlphaFoldDB" id="A0A6G0T8K0"/>
<dbReference type="PANTHER" id="PTHR33964:SF1">
    <property type="entry name" value="RE45066P"/>
    <property type="match status" value="1"/>
</dbReference>
<gene>
    <name evidence="1" type="ORF">AGLY_012720</name>
</gene>
<proteinExistence type="predicted"/>
<dbReference type="OrthoDB" id="10051804at2759"/>
<evidence type="ECO:0008006" key="3">
    <source>
        <dbReference type="Google" id="ProtNLM"/>
    </source>
</evidence>
<dbReference type="Proteomes" id="UP000475862">
    <property type="component" value="Unassembled WGS sequence"/>
</dbReference>
<comment type="caution">
    <text evidence="1">The sequence shown here is derived from an EMBL/GenBank/DDBJ whole genome shotgun (WGS) entry which is preliminary data.</text>
</comment>
<accession>A0A6G0T8K0</accession>
<sequence>MTILKFYEDFLNNQVELRSIVSLNCYRRHSIYSKLYSKRTWLTKRKFAENGLYFQSYEILCHQNSIPLVTLPKWCLLNSIAILSNSARFDTFPFLPAGVAALVTLTQSAAVVGNNKQQLLINSEQLSEVEYGRCDDGPVINCRTLPLFNYTDLSPPPVGTDAAGDIQQDVNCPYKNLERHFRCVDVFTRRCLTPEQRGAFYSLYTVPTLDMQELCTEGGPYREEYLKHAACLRTVHSEYVQCGRRHQSELAALMLDQVQQIGGDGTLPSTASPFAGAEQITQNLARLCGSFRGHLQCVHGIVRATCGQQTEEFANQFLSQMASSLLNICDKYANGVNGGVSRSPSSSAARTTGTTTTGLVVLQTTVVMAFSFRRW</sequence>
<reference evidence="1 2" key="1">
    <citation type="submission" date="2019-08" db="EMBL/GenBank/DDBJ databases">
        <title>The genome of the soybean aphid Biotype 1, its phylome, world population structure and adaptation to the North American continent.</title>
        <authorList>
            <person name="Giordano R."/>
            <person name="Donthu R.K."/>
            <person name="Hernandez A.G."/>
            <person name="Wright C.L."/>
            <person name="Zimin A.V."/>
        </authorList>
    </citation>
    <scope>NUCLEOTIDE SEQUENCE [LARGE SCALE GENOMIC DNA]</scope>
    <source>
        <tissue evidence="1">Whole aphids</tissue>
    </source>
</reference>
<dbReference type="EMBL" id="VYZN01000050">
    <property type="protein sequence ID" value="KAE9527896.1"/>
    <property type="molecule type" value="Genomic_DNA"/>
</dbReference>